<evidence type="ECO:0000313" key="5">
    <source>
        <dbReference type="Proteomes" id="UP001305779"/>
    </source>
</evidence>
<feature type="domain" description="NmrA-like" evidence="3">
    <location>
        <begin position="6"/>
        <end position="234"/>
    </location>
</feature>
<gene>
    <name evidence="4" type="ORF">PRZ48_005808</name>
</gene>
<organism evidence="4 5">
    <name type="scientific">Zasmidium cellare</name>
    <name type="common">Wine cellar mold</name>
    <name type="synonym">Racodium cellare</name>
    <dbReference type="NCBI Taxonomy" id="395010"/>
    <lineage>
        <taxon>Eukaryota</taxon>
        <taxon>Fungi</taxon>
        <taxon>Dikarya</taxon>
        <taxon>Ascomycota</taxon>
        <taxon>Pezizomycotina</taxon>
        <taxon>Dothideomycetes</taxon>
        <taxon>Dothideomycetidae</taxon>
        <taxon>Mycosphaerellales</taxon>
        <taxon>Mycosphaerellaceae</taxon>
        <taxon>Zasmidium</taxon>
    </lineage>
</organism>
<evidence type="ECO:0000256" key="2">
    <source>
        <dbReference type="ARBA" id="ARBA00023002"/>
    </source>
</evidence>
<keyword evidence="5" id="KW-1185">Reference proteome</keyword>
<keyword evidence="2" id="KW-0560">Oxidoreductase</keyword>
<dbReference type="InterPro" id="IPR051609">
    <property type="entry name" value="NmrA/Isoflavone_reductase-like"/>
</dbReference>
<name>A0ABR0EME8_ZASCE</name>
<reference evidence="4 5" key="1">
    <citation type="journal article" date="2023" name="G3 (Bethesda)">
        <title>A chromosome-level genome assembly of Zasmidium syzygii isolated from banana leaves.</title>
        <authorList>
            <person name="van Westerhoven A.C."/>
            <person name="Mehrabi R."/>
            <person name="Talebi R."/>
            <person name="Steentjes M.B.F."/>
            <person name="Corcolon B."/>
            <person name="Chong P.A."/>
            <person name="Kema G.H.J."/>
            <person name="Seidl M.F."/>
        </authorList>
    </citation>
    <scope>NUCLEOTIDE SEQUENCE [LARGE SCALE GENOMIC DNA]</scope>
    <source>
        <strain evidence="4 5">P124</strain>
    </source>
</reference>
<dbReference type="InterPro" id="IPR036291">
    <property type="entry name" value="NAD(P)-bd_dom_sf"/>
</dbReference>
<evidence type="ECO:0000256" key="1">
    <source>
        <dbReference type="ARBA" id="ARBA00022857"/>
    </source>
</evidence>
<accession>A0ABR0EME8</accession>
<dbReference type="PANTHER" id="PTHR47706:SF9">
    <property type="entry name" value="NMRA-LIKE DOMAIN-CONTAINING PROTEIN-RELATED"/>
    <property type="match status" value="1"/>
</dbReference>
<dbReference type="CDD" id="cd05259">
    <property type="entry name" value="PCBER_SDR_a"/>
    <property type="match status" value="1"/>
</dbReference>
<evidence type="ECO:0000313" key="4">
    <source>
        <dbReference type="EMBL" id="KAK4502383.1"/>
    </source>
</evidence>
<protein>
    <recommendedName>
        <fullName evidence="3">NmrA-like domain-containing protein</fullName>
    </recommendedName>
</protein>
<dbReference type="Proteomes" id="UP001305779">
    <property type="component" value="Unassembled WGS sequence"/>
</dbReference>
<evidence type="ECO:0000259" key="3">
    <source>
        <dbReference type="Pfam" id="PF05368"/>
    </source>
</evidence>
<dbReference type="InterPro" id="IPR045312">
    <property type="entry name" value="PCBER-like"/>
</dbReference>
<dbReference type="EMBL" id="JAXOVC010000004">
    <property type="protein sequence ID" value="KAK4502383.1"/>
    <property type="molecule type" value="Genomic_DNA"/>
</dbReference>
<proteinExistence type="predicted"/>
<dbReference type="Gene3D" id="3.90.25.10">
    <property type="entry name" value="UDP-galactose 4-epimerase, domain 1"/>
    <property type="match status" value="1"/>
</dbReference>
<dbReference type="InterPro" id="IPR008030">
    <property type="entry name" value="NmrA-like"/>
</dbReference>
<dbReference type="Pfam" id="PF05368">
    <property type="entry name" value="NmrA"/>
    <property type="match status" value="1"/>
</dbReference>
<dbReference type="SUPFAM" id="SSF51735">
    <property type="entry name" value="NAD(P)-binding Rossmann-fold domains"/>
    <property type="match status" value="1"/>
</dbReference>
<dbReference type="Gene3D" id="3.40.50.720">
    <property type="entry name" value="NAD(P)-binding Rossmann-like Domain"/>
    <property type="match status" value="1"/>
</dbReference>
<keyword evidence="1" id="KW-0521">NADP</keyword>
<comment type="caution">
    <text evidence="4">The sequence shown here is derived from an EMBL/GenBank/DDBJ whole genome shotgun (WGS) entry which is preliminary data.</text>
</comment>
<dbReference type="PANTHER" id="PTHR47706">
    <property type="entry name" value="NMRA-LIKE FAMILY PROTEIN"/>
    <property type="match status" value="1"/>
</dbReference>
<sequence>MSTKISKVALLGADGNLGPAIMRALVENGFNVTVLKRKSSKSPSSYPSQIMVSDDFNVPELTETLKGFDAVVITVKGSQTDLQKRIAEAAAKAGVKRLIPADFGSCDSSTQFAQDTVPLFKHKANLRQYLTDLSSKNPSFTWTSIVCGHFFDWSLEFLHIHLSQRKAEILDDGTAKWSASTLGQIGEATARILRRPDVTANRMIYIQSFLVSQNEVVAAFERVTGAKWEVKKYESKKYLEEEGRKAKEGDLEAVENLVWLVGTVEGDWTGKKDFAMKELGLGEEDLERVVRRTVERLG</sequence>